<accession>A0A5B0WPJ0</accession>
<organism evidence="3 4">
    <name type="scientific">Pseudohalioglobus sediminis</name>
    <dbReference type="NCBI Taxonomy" id="2606449"/>
    <lineage>
        <taxon>Bacteria</taxon>
        <taxon>Pseudomonadati</taxon>
        <taxon>Pseudomonadota</taxon>
        <taxon>Gammaproteobacteria</taxon>
        <taxon>Cellvibrionales</taxon>
        <taxon>Halieaceae</taxon>
        <taxon>Pseudohalioglobus</taxon>
    </lineage>
</organism>
<dbReference type="EMBL" id="VTUX01000009">
    <property type="protein sequence ID" value="KAA1189004.1"/>
    <property type="molecule type" value="Genomic_DNA"/>
</dbReference>
<feature type="signal peptide" evidence="2">
    <location>
        <begin position="1"/>
        <end position="23"/>
    </location>
</feature>
<evidence type="ECO:0000256" key="1">
    <source>
        <dbReference type="SAM" id="MobiDB-lite"/>
    </source>
</evidence>
<reference evidence="3 4" key="1">
    <citation type="submission" date="2019-09" db="EMBL/GenBank/DDBJ databases">
        <authorList>
            <person name="Chen X.-Y."/>
        </authorList>
    </citation>
    <scope>NUCLEOTIDE SEQUENCE [LARGE SCALE GENOMIC DNA]</scope>
    <source>
        <strain evidence="3 4">NY5</strain>
    </source>
</reference>
<dbReference type="AlphaFoldDB" id="A0A5B0WPJ0"/>
<feature type="chain" id="PRO_5023051793" evidence="2">
    <location>
        <begin position="24"/>
        <end position="86"/>
    </location>
</feature>
<dbReference type="Proteomes" id="UP000323708">
    <property type="component" value="Unassembled WGS sequence"/>
</dbReference>
<evidence type="ECO:0000313" key="4">
    <source>
        <dbReference type="Proteomes" id="UP000323708"/>
    </source>
</evidence>
<evidence type="ECO:0000256" key="2">
    <source>
        <dbReference type="SAM" id="SignalP"/>
    </source>
</evidence>
<dbReference type="RefSeq" id="WP_149612766.1">
    <property type="nucleotide sequence ID" value="NZ_VTUX01000009.1"/>
</dbReference>
<keyword evidence="2" id="KW-0732">Signal</keyword>
<name>A0A5B0WPJ0_9GAMM</name>
<sequence>MSIRAAVITAALFATLASGVLLAQQADPAEKEDGTATASANPGTGAESGQTPGRDEAAPAGDSDPFDYESSEQISEDLSVSFPVDI</sequence>
<keyword evidence="4" id="KW-1185">Reference proteome</keyword>
<feature type="compositionally biased region" description="Polar residues" evidence="1">
    <location>
        <begin position="36"/>
        <end position="51"/>
    </location>
</feature>
<feature type="region of interest" description="Disordered" evidence="1">
    <location>
        <begin position="27"/>
        <end position="86"/>
    </location>
</feature>
<protein>
    <submittedName>
        <fullName evidence="3">Uncharacterized protein</fullName>
    </submittedName>
</protein>
<comment type="caution">
    <text evidence="3">The sequence shown here is derived from an EMBL/GenBank/DDBJ whole genome shotgun (WGS) entry which is preliminary data.</text>
</comment>
<gene>
    <name evidence="3" type="ORF">F0M18_17530</name>
</gene>
<evidence type="ECO:0000313" key="3">
    <source>
        <dbReference type="EMBL" id="KAA1189004.1"/>
    </source>
</evidence>
<proteinExistence type="predicted"/>